<feature type="transmembrane region" description="Helical" evidence="6">
    <location>
        <begin position="379"/>
        <end position="399"/>
    </location>
</feature>
<dbReference type="EMBL" id="CACVAQ010000080">
    <property type="protein sequence ID" value="CAA6802842.1"/>
    <property type="molecule type" value="Genomic_DNA"/>
</dbReference>
<feature type="transmembrane region" description="Helical" evidence="6">
    <location>
        <begin position="411"/>
        <end position="430"/>
    </location>
</feature>
<feature type="transmembrane region" description="Helical" evidence="6">
    <location>
        <begin position="129"/>
        <end position="151"/>
    </location>
</feature>
<dbReference type="Pfam" id="PF01943">
    <property type="entry name" value="Polysacc_synt"/>
    <property type="match status" value="1"/>
</dbReference>
<feature type="transmembrane region" description="Helical" evidence="6">
    <location>
        <begin position="465"/>
        <end position="487"/>
    </location>
</feature>
<sequence>MAVQNLLNKLKKFSFFDTFKHISTYFSGIILVHMLGIVTLPVFTAYLTPDEYGIVNVFTTYITVVAVLLSLSLHSSIARYYFEEDKVDFKEFLGTIFITITALFAVQGGIILFFKEEIATLINLPTHLITWLIFTTYLIVVYSFYCQILVATKESKKYASLQVAWQYGKFGCTMLGLIYFTNVLYLEGNVATSYTFMGKIMGECFGTFILMLYVLTQLRKHISFGQLSFVHIKYALIYSIPLIPFALSNHILTSFDQWFINSTIGHAETGQYAFAYKIAMIYQGLVLALLNGARPSYYNYMNKKDYKGVSDQVDSMTKLLILGASFLILFAVDAGSLLSSSPLFLEALPIAPVIIGAYVFFGVSSFANRGIFFIKKNSYLAAIVLTSGLINILLNWYFIGVKGYTYQAAAYTTLASYIIMMLFSILVTKFILKLPSLPLGRILKYIVLLGIIVAINYTFGEPDIGLHLGWILFKGGLFILLGLLLFYDKLGLLYNALSKEPEDQILDQPQND</sequence>
<feature type="transmembrane region" description="Helical" evidence="6">
    <location>
        <begin position="350"/>
        <end position="367"/>
    </location>
</feature>
<feature type="transmembrane region" description="Helical" evidence="6">
    <location>
        <begin position="272"/>
        <end position="293"/>
    </location>
</feature>
<keyword evidence="3 6" id="KW-0812">Transmembrane</keyword>
<feature type="transmembrane region" description="Helical" evidence="6">
    <location>
        <begin position="52"/>
        <end position="71"/>
    </location>
</feature>
<reference evidence="7" key="1">
    <citation type="submission" date="2020-01" db="EMBL/GenBank/DDBJ databases">
        <authorList>
            <person name="Meier V. D."/>
            <person name="Meier V D."/>
        </authorList>
    </citation>
    <scope>NUCLEOTIDE SEQUENCE</scope>
    <source>
        <strain evidence="7">HLG_WM_MAG_10</strain>
    </source>
</reference>
<evidence type="ECO:0000313" key="7">
    <source>
        <dbReference type="EMBL" id="CAA6802842.1"/>
    </source>
</evidence>
<comment type="subcellular location">
    <subcellularLocation>
        <location evidence="1">Cell membrane</location>
        <topology evidence="1">Multi-pass membrane protein</topology>
    </subcellularLocation>
</comment>
<dbReference type="GO" id="GO:0005886">
    <property type="term" value="C:plasma membrane"/>
    <property type="evidence" value="ECO:0007669"/>
    <property type="project" value="UniProtKB-SubCell"/>
</dbReference>
<feature type="transmembrane region" description="Helical" evidence="6">
    <location>
        <begin position="196"/>
        <end position="215"/>
    </location>
</feature>
<name>A0A6S6SHM0_9BACT</name>
<evidence type="ECO:0000256" key="3">
    <source>
        <dbReference type="ARBA" id="ARBA00022692"/>
    </source>
</evidence>
<dbReference type="InterPro" id="IPR050833">
    <property type="entry name" value="Poly_Biosynth_Transport"/>
</dbReference>
<keyword evidence="2" id="KW-1003">Cell membrane</keyword>
<feature type="transmembrane region" description="Helical" evidence="6">
    <location>
        <begin position="92"/>
        <end position="114"/>
    </location>
</feature>
<feature type="transmembrane region" description="Helical" evidence="6">
    <location>
        <begin position="235"/>
        <end position="252"/>
    </location>
</feature>
<protein>
    <submittedName>
        <fullName evidence="7">Membrane protein involved in the export of O-antigen and teichoic acid</fullName>
    </submittedName>
</protein>
<dbReference type="AlphaFoldDB" id="A0A6S6SHM0"/>
<evidence type="ECO:0000256" key="4">
    <source>
        <dbReference type="ARBA" id="ARBA00022989"/>
    </source>
</evidence>
<proteinExistence type="predicted"/>
<dbReference type="PANTHER" id="PTHR30250:SF11">
    <property type="entry name" value="O-ANTIGEN TRANSPORTER-RELATED"/>
    <property type="match status" value="1"/>
</dbReference>
<evidence type="ECO:0000256" key="5">
    <source>
        <dbReference type="ARBA" id="ARBA00023136"/>
    </source>
</evidence>
<evidence type="ECO:0000256" key="2">
    <source>
        <dbReference type="ARBA" id="ARBA00022475"/>
    </source>
</evidence>
<gene>
    <name evidence="7" type="ORF">HELGO_WM12042</name>
</gene>
<dbReference type="InterPro" id="IPR002797">
    <property type="entry name" value="Polysacc_synth"/>
</dbReference>
<keyword evidence="5 6" id="KW-0472">Membrane</keyword>
<feature type="transmembrane region" description="Helical" evidence="6">
    <location>
        <begin position="163"/>
        <end position="184"/>
    </location>
</feature>
<keyword evidence="4 6" id="KW-1133">Transmembrane helix</keyword>
<organism evidence="7">
    <name type="scientific">uncultured Aureispira sp</name>
    <dbReference type="NCBI Taxonomy" id="1331704"/>
    <lineage>
        <taxon>Bacteria</taxon>
        <taxon>Pseudomonadati</taxon>
        <taxon>Bacteroidota</taxon>
        <taxon>Saprospiria</taxon>
        <taxon>Saprospirales</taxon>
        <taxon>Saprospiraceae</taxon>
        <taxon>Aureispira</taxon>
        <taxon>environmental samples</taxon>
    </lineage>
</organism>
<feature type="transmembrane region" description="Helical" evidence="6">
    <location>
        <begin position="319"/>
        <end position="338"/>
    </location>
</feature>
<accession>A0A6S6SHM0</accession>
<evidence type="ECO:0000256" key="1">
    <source>
        <dbReference type="ARBA" id="ARBA00004651"/>
    </source>
</evidence>
<feature type="transmembrane region" description="Helical" evidence="6">
    <location>
        <begin position="21"/>
        <end position="46"/>
    </location>
</feature>
<feature type="transmembrane region" description="Helical" evidence="6">
    <location>
        <begin position="442"/>
        <end position="459"/>
    </location>
</feature>
<evidence type="ECO:0000256" key="6">
    <source>
        <dbReference type="SAM" id="Phobius"/>
    </source>
</evidence>
<dbReference type="PANTHER" id="PTHR30250">
    <property type="entry name" value="PST FAMILY PREDICTED COLANIC ACID TRANSPORTER"/>
    <property type="match status" value="1"/>
</dbReference>